<dbReference type="EMBL" id="CP029042">
    <property type="protein sequence ID" value="AZS72708.1"/>
    <property type="molecule type" value="Genomic_DNA"/>
</dbReference>
<evidence type="ECO:0000313" key="3">
    <source>
        <dbReference type="Proteomes" id="UP000275579"/>
    </source>
</evidence>
<keyword evidence="1" id="KW-1133">Transmembrane helix</keyword>
<name>A0A3Q9K624_9ACTN</name>
<evidence type="ECO:0000313" key="2">
    <source>
        <dbReference type="EMBL" id="AZS72708.1"/>
    </source>
</evidence>
<gene>
    <name evidence="2" type="ORF">DDE74_18610</name>
</gene>
<feature type="transmembrane region" description="Helical" evidence="1">
    <location>
        <begin position="25"/>
        <end position="47"/>
    </location>
</feature>
<sequence length="64" mass="6886">MMVAGIAFAGWLVFGAWHYWEGDMRLVRMAMGLAATGVITGGARLIFWQPAEQSSEAAREVGVG</sequence>
<organism evidence="2 3">
    <name type="scientific">Streptomyces lydicus</name>
    <dbReference type="NCBI Taxonomy" id="47763"/>
    <lineage>
        <taxon>Bacteria</taxon>
        <taxon>Bacillati</taxon>
        <taxon>Actinomycetota</taxon>
        <taxon>Actinomycetes</taxon>
        <taxon>Kitasatosporales</taxon>
        <taxon>Streptomycetaceae</taxon>
        <taxon>Streptomyces</taxon>
    </lineage>
</organism>
<dbReference type="AlphaFoldDB" id="A0A3Q9K624"/>
<protein>
    <submittedName>
        <fullName evidence="2">Uncharacterized protein</fullName>
    </submittedName>
</protein>
<proteinExistence type="predicted"/>
<dbReference type="Proteomes" id="UP000275579">
    <property type="component" value="Chromosome"/>
</dbReference>
<evidence type="ECO:0000256" key="1">
    <source>
        <dbReference type="SAM" id="Phobius"/>
    </source>
</evidence>
<keyword evidence="1" id="KW-0472">Membrane</keyword>
<keyword evidence="1" id="KW-0812">Transmembrane</keyword>
<reference evidence="2 3" key="1">
    <citation type="submission" date="2018-04" db="EMBL/GenBank/DDBJ databases">
        <title>Complete genome sequences of Streptomyces lydicus strain WYEC and characterization of antagonistic properties of biological control agents.</title>
        <authorList>
            <person name="Mariita R.M."/>
            <person name="Sello J.K."/>
        </authorList>
    </citation>
    <scope>NUCLEOTIDE SEQUENCE [LARGE SCALE GENOMIC DNA]</scope>
    <source>
        <strain evidence="2 3">WYEC 108</strain>
    </source>
</reference>
<accession>A0A3Q9K624</accession>